<dbReference type="EMBL" id="OMOD01000092">
    <property type="protein sequence ID" value="SPF37775.1"/>
    <property type="molecule type" value="Genomic_DNA"/>
</dbReference>
<keyword evidence="1" id="KW-1133">Transmembrane helix</keyword>
<feature type="transmembrane region" description="Helical" evidence="1">
    <location>
        <begin position="64"/>
        <end position="91"/>
    </location>
</feature>
<keyword evidence="1" id="KW-0472">Membrane</keyword>
<dbReference type="AlphaFoldDB" id="A0A2U3KDM4"/>
<evidence type="ECO:0000256" key="1">
    <source>
        <dbReference type="SAM" id="Phobius"/>
    </source>
</evidence>
<dbReference type="OrthoDB" id="9785126at2"/>
<organism evidence="3 4">
    <name type="scientific">Candidatus Sulfotelmatobacter kueseliae</name>
    <dbReference type="NCBI Taxonomy" id="2042962"/>
    <lineage>
        <taxon>Bacteria</taxon>
        <taxon>Pseudomonadati</taxon>
        <taxon>Acidobacteriota</taxon>
        <taxon>Terriglobia</taxon>
        <taxon>Terriglobales</taxon>
        <taxon>Candidatus Korobacteraceae</taxon>
        <taxon>Candidatus Sulfotelmatobacter</taxon>
    </lineage>
</organism>
<dbReference type="SUPFAM" id="SSF81324">
    <property type="entry name" value="Voltage-gated potassium channels"/>
    <property type="match status" value="1"/>
</dbReference>
<evidence type="ECO:0000313" key="4">
    <source>
        <dbReference type="Proteomes" id="UP000238701"/>
    </source>
</evidence>
<dbReference type="InterPro" id="IPR013099">
    <property type="entry name" value="K_chnl_dom"/>
</dbReference>
<sequence length="386" mass="43660">MHIVITIIGLLVVFAVLLDAFETVVLPRRVRRQYRITSWFYRRTWVPWRKITTHIKSPSRRENFLGYFGPLSLLLLLGLWAVTLIFGFALLQYGAGEHVQLSGEPITFGRLIYHSGETFFTLGYGDIVPTSPIARALAVIEAGMGFGFLGTVIGYLPTIYTAFSRREVQISLLDARAGSPPTAAELLGRFGNRPQQLEFDQILREWERWSGEVLESHISYPPLGFFRSQHSNQSWLGALTTILDTSALIIAGVDNLRSDQAKVTFAMARHAVVDLAQVTKSTYDPMHPDRLPAEELARLRQALAGRNVKLKEGSEFEEKLKHLRSLYEPYSQSIARTLLINLPPWIHSEKKKDNWEAGPWDRAIQAKSLVVLGQPSVRQPKADEHF</sequence>
<dbReference type="Proteomes" id="UP000238701">
    <property type="component" value="Unassembled WGS sequence"/>
</dbReference>
<reference evidence="4" key="1">
    <citation type="submission" date="2018-02" db="EMBL/GenBank/DDBJ databases">
        <authorList>
            <person name="Hausmann B."/>
        </authorList>
    </citation>
    <scope>NUCLEOTIDE SEQUENCE [LARGE SCALE GENOMIC DNA]</scope>
    <source>
        <strain evidence="4">Peat soil MAG SbA1</strain>
    </source>
</reference>
<dbReference type="Pfam" id="PF07885">
    <property type="entry name" value="Ion_trans_2"/>
    <property type="match status" value="1"/>
</dbReference>
<feature type="transmembrane region" description="Helical" evidence="1">
    <location>
        <begin position="6"/>
        <end position="26"/>
    </location>
</feature>
<feature type="domain" description="Potassium channel" evidence="2">
    <location>
        <begin position="83"/>
        <end position="156"/>
    </location>
</feature>
<gene>
    <name evidence="3" type="ORF">SBA1_1810002</name>
</gene>
<evidence type="ECO:0000313" key="3">
    <source>
        <dbReference type="EMBL" id="SPF37775.1"/>
    </source>
</evidence>
<proteinExistence type="predicted"/>
<accession>A0A2U3KDM4</accession>
<dbReference type="Gene3D" id="1.10.287.70">
    <property type="match status" value="1"/>
</dbReference>
<keyword evidence="1" id="KW-0812">Transmembrane</keyword>
<protein>
    <recommendedName>
        <fullName evidence="2">Potassium channel domain-containing protein</fullName>
    </recommendedName>
</protein>
<name>A0A2U3KDM4_9BACT</name>
<feature type="transmembrane region" description="Helical" evidence="1">
    <location>
        <begin position="133"/>
        <end position="156"/>
    </location>
</feature>
<evidence type="ECO:0000259" key="2">
    <source>
        <dbReference type="Pfam" id="PF07885"/>
    </source>
</evidence>